<name>A0A9X1QJG6_9BACT</name>
<dbReference type="InterPro" id="IPR018649">
    <property type="entry name" value="SHOCT"/>
</dbReference>
<reference evidence="3" key="1">
    <citation type="submission" date="2022-01" db="EMBL/GenBank/DDBJ databases">
        <title>Novel species in genus Dyadobacter.</title>
        <authorList>
            <person name="Ma C."/>
        </authorList>
    </citation>
    <scope>NUCLEOTIDE SEQUENCE</scope>
    <source>
        <strain evidence="3">CY357</strain>
    </source>
</reference>
<gene>
    <name evidence="3" type="ORF">L0661_24100</name>
</gene>
<evidence type="ECO:0000259" key="2">
    <source>
        <dbReference type="Pfam" id="PF09851"/>
    </source>
</evidence>
<dbReference type="Pfam" id="PF09851">
    <property type="entry name" value="SHOCT"/>
    <property type="match status" value="1"/>
</dbReference>
<dbReference type="AlphaFoldDB" id="A0A9X1QJG6"/>
<evidence type="ECO:0000313" key="3">
    <source>
        <dbReference type="EMBL" id="MCF2501422.1"/>
    </source>
</evidence>
<feature type="compositionally biased region" description="Basic and acidic residues" evidence="1">
    <location>
        <begin position="237"/>
        <end position="255"/>
    </location>
</feature>
<dbReference type="Proteomes" id="UP001139411">
    <property type="component" value="Unassembled WGS sequence"/>
</dbReference>
<accession>A0A9X1QJG6</accession>
<dbReference type="EMBL" id="JAKFFV010000020">
    <property type="protein sequence ID" value="MCF2501422.1"/>
    <property type="molecule type" value="Genomic_DNA"/>
</dbReference>
<protein>
    <submittedName>
        <fullName evidence="3">SHOCT domain-containing protein</fullName>
    </submittedName>
</protein>
<evidence type="ECO:0000313" key="4">
    <source>
        <dbReference type="Proteomes" id="UP001139411"/>
    </source>
</evidence>
<feature type="region of interest" description="Disordered" evidence="1">
    <location>
        <begin position="227"/>
        <end position="255"/>
    </location>
</feature>
<feature type="region of interest" description="Disordered" evidence="1">
    <location>
        <begin position="89"/>
        <end position="127"/>
    </location>
</feature>
<organism evidence="3 4">
    <name type="scientific">Dyadobacter chenhuakuii</name>
    <dbReference type="NCBI Taxonomy" id="2909339"/>
    <lineage>
        <taxon>Bacteria</taxon>
        <taxon>Pseudomonadati</taxon>
        <taxon>Bacteroidota</taxon>
        <taxon>Cytophagia</taxon>
        <taxon>Cytophagales</taxon>
        <taxon>Spirosomataceae</taxon>
        <taxon>Dyadobacter</taxon>
    </lineage>
</organism>
<comment type="caution">
    <text evidence="3">The sequence shown here is derived from an EMBL/GenBank/DDBJ whole genome shotgun (WGS) entry which is preliminary data.</text>
</comment>
<dbReference type="RefSeq" id="WP_235179585.1">
    <property type="nucleotide sequence ID" value="NZ_JAKFFV010000020.1"/>
</dbReference>
<feature type="domain" description="SHOCT" evidence="2">
    <location>
        <begin position="265"/>
        <end position="290"/>
    </location>
</feature>
<proteinExistence type="predicted"/>
<sequence>MKALTGSGRQYVEDIATKYNLKTESVEALLRAVISGNGTMAQFNIAELGGSGQWMKGGMTMIGDMFNNSLKSTVDKLCSELSEQVSTRVLYEESADEPSEDRSDVQRQESGASSGRDGSWPSVFGTPTASGSQNNFRYAYFAPVRRLVIEENGKRTIYDTKHHHITGISQQQGGGNSYTFTSQDGSVDLQSLALISEPGEQTQPTPEIAYDVTSNSDLHAETLDLSAADRNAADSGSADRRLSERSLTDRSPTDRSPQDIIIATIEKVNVLFEKGQITEEEFKAKKQELLSRL</sequence>
<evidence type="ECO:0000256" key="1">
    <source>
        <dbReference type="SAM" id="MobiDB-lite"/>
    </source>
</evidence>